<sequence>MVNREKFLEYFDENKTKEKKCIQNTKNRRIVFMEEINGEKYYIKKYIPRKQRKRSIAFGLQRDRAEHYKFISGKLEKLDIPHIKPEFVIINKKSFFERESILVTKDGGVPLVEISNFHQNMKLLDKFFDYFIRLCKNGIYPTDYNYKGTLVNNDELYLIDFDSYRTKLVVTKKFKKYVIYKLARRTYMETNLGKEFDHYLKSQVFRVRKELGW</sequence>
<evidence type="ECO:0000313" key="2">
    <source>
        <dbReference type="Proteomes" id="UP000006875"/>
    </source>
</evidence>
<dbReference type="Gene3D" id="1.10.510.10">
    <property type="entry name" value="Transferase(Phosphotransferase) domain 1"/>
    <property type="match status" value="1"/>
</dbReference>
<keyword evidence="1" id="KW-0614">Plasmid</keyword>
<dbReference type="RefSeq" id="WP_013389156.1">
    <property type="nucleotide sequence ID" value="NC_014633.1"/>
</dbReference>
<gene>
    <name evidence="1" type="ordered locus">Ilyop_2748</name>
</gene>
<dbReference type="OrthoDB" id="89281at2"/>
<reference evidence="1 2" key="1">
    <citation type="journal article" date="2010" name="Stand. Genomic Sci.">
        <title>Complete genome sequence of Ilyobacter polytropus type strain (CuHbu1).</title>
        <authorList>
            <person name="Sikorski J."/>
            <person name="Chertkov O."/>
            <person name="Lapidus A."/>
            <person name="Nolan M."/>
            <person name="Lucas S."/>
            <person name="Del Rio T.G."/>
            <person name="Tice H."/>
            <person name="Cheng J.F."/>
            <person name="Tapia R."/>
            <person name="Han C."/>
            <person name="Goodwin L."/>
            <person name="Pitluck S."/>
            <person name="Liolios K."/>
            <person name="Ivanova N."/>
            <person name="Mavromatis K."/>
            <person name="Mikhailova N."/>
            <person name="Pati A."/>
            <person name="Chen A."/>
            <person name="Palaniappan K."/>
            <person name="Land M."/>
            <person name="Hauser L."/>
            <person name="Chang Y.J."/>
            <person name="Jeffries C.D."/>
            <person name="Brambilla E."/>
            <person name="Yasawong M."/>
            <person name="Rohde M."/>
            <person name="Pukall R."/>
            <person name="Spring S."/>
            <person name="Goker M."/>
            <person name="Woyke T."/>
            <person name="Bristow J."/>
            <person name="Eisen J.A."/>
            <person name="Markowitz V."/>
            <person name="Hugenholtz P."/>
            <person name="Kyrpides N.C."/>
            <person name="Klenk H.P."/>
        </authorList>
    </citation>
    <scope>NUCLEOTIDE SEQUENCE [LARGE SCALE GENOMIC DNA]</scope>
    <source>
        <strain evidence="2">ATCC 51220 / DSM 2926 / LMG 16218 / CuHBu1</strain>
        <plasmid evidence="2">pILYOP01</plasmid>
    </source>
</reference>
<dbReference type="KEGG" id="ipo:Ilyop_2748"/>
<proteinExistence type="predicted"/>
<keyword evidence="2" id="KW-1185">Reference proteome</keyword>
<organism evidence="1 2">
    <name type="scientific">Ilyobacter polytropus (strain ATCC 51220 / DSM 2926 / LMG 16218 / CuHBu1)</name>
    <dbReference type="NCBI Taxonomy" id="572544"/>
    <lineage>
        <taxon>Bacteria</taxon>
        <taxon>Fusobacteriati</taxon>
        <taxon>Fusobacteriota</taxon>
        <taxon>Fusobacteriia</taxon>
        <taxon>Fusobacteriales</taxon>
        <taxon>Fusobacteriaceae</taxon>
        <taxon>Ilyobacter</taxon>
    </lineage>
</organism>
<name>E3HD27_ILYPC</name>
<dbReference type="Proteomes" id="UP000006875">
    <property type="component" value="Plasmid pILYOP01"/>
</dbReference>
<dbReference type="EMBL" id="CP002282">
    <property type="protein sequence ID" value="ADO84503.1"/>
    <property type="molecule type" value="Genomic_DNA"/>
</dbReference>
<dbReference type="HOGENOM" id="CLU_1370451_0_0_0"/>
<evidence type="ECO:0000313" key="1">
    <source>
        <dbReference type="EMBL" id="ADO84503.1"/>
    </source>
</evidence>
<accession>E3HD27</accession>
<evidence type="ECO:0008006" key="3">
    <source>
        <dbReference type="Google" id="ProtNLM"/>
    </source>
</evidence>
<dbReference type="AlphaFoldDB" id="E3HD27"/>
<geneLocation type="plasmid" evidence="1 2">
    <name>pILYOP01</name>
</geneLocation>
<protein>
    <recommendedName>
        <fullName evidence="3">Lipopolysaccharide kinase</fullName>
    </recommendedName>
</protein>